<dbReference type="Gene3D" id="3.30.160.60">
    <property type="entry name" value="Classic Zinc Finger"/>
    <property type="match status" value="1"/>
</dbReference>
<dbReference type="InterPro" id="IPR004191">
    <property type="entry name" value="Integrase_Tn916-type_DNA-bd_N"/>
</dbReference>
<dbReference type="InterPro" id="IPR013762">
    <property type="entry name" value="Integrase-like_cat_sf"/>
</dbReference>
<dbReference type="GO" id="GO:0006310">
    <property type="term" value="P:DNA recombination"/>
    <property type="evidence" value="ECO:0007669"/>
    <property type="project" value="UniProtKB-KW"/>
</dbReference>
<dbReference type="HOGENOM" id="CLU_027562_17_4_9"/>
<dbReference type="RefSeq" id="WP_007858292.1">
    <property type="nucleotide sequence ID" value="NZ_JH376420.1"/>
</dbReference>
<evidence type="ECO:0000256" key="2">
    <source>
        <dbReference type="ARBA" id="ARBA00008857"/>
    </source>
</evidence>
<reference evidence="9 10" key="1">
    <citation type="submission" date="2011-08" db="EMBL/GenBank/DDBJ databases">
        <title>The Genome Sequence of Clostridium citroniae WAL-17108.</title>
        <authorList>
            <consortium name="The Broad Institute Genome Sequencing Platform"/>
            <person name="Earl A."/>
            <person name="Ward D."/>
            <person name="Feldgarden M."/>
            <person name="Gevers D."/>
            <person name="Finegold S.M."/>
            <person name="Summanen P.H."/>
            <person name="Molitoris D.R."/>
            <person name="Vaisanen M.L."/>
            <person name="Daigneault M."/>
            <person name="Allen-Vercoe E."/>
            <person name="Young S.K."/>
            <person name="Zeng Q."/>
            <person name="Gargeya S."/>
            <person name="Fitzgerald M."/>
            <person name="Haas B."/>
            <person name="Abouelleil A."/>
            <person name="Alvarado L."/>
            <person name="Arachchi H.M."/>
            <person name="Berlin A."/>
            <person name="Brown A."/>
            <person name="Chapman S.B."/>
            <person name="Chen Z."/>
            <person name="Dunbar C."/>
            <person name="Freedman E."/>
            <person name="Gearin G."/>
            <person name="Gellesch M."/>
            <person name="Goldberg J."/>
            <person name="Griggs A."/>
            <person name="Gujja S."/>
            <person name="Heiman D."/>
            <person name="Howarth C."/>
            <person name="Larson L."/>
            <person name="Lui A."/>
            <person name="MacDonald P.J.P."/>
            <person name="Montmayeur A."/>
            <person name="Murphy C."/>
            <person name="Neiman D."/>
            <person name="Pearson M."/>
            <person name="Priest M."/>
            <person name="Roberts A."/>
            <person name="Saif S."/>
            <person name="Shea T."/>
            <person name="Shenoy N."/>
            <person name="Sisk P."/>
            <person name="Stolte C."/>
            <person name="Sykes S."/>
            <person name="Wortman J."/>
            <person name="Nusbaum C."/>
            <person name="Birren B."/>
        </authorList>
    </citation>
    <scope>NUCLEOTIDE SEQUENCE [LARGE SCALE GENOMIC DNA]</scope>
    <source>
        <strain evidence="9 10">WAL-17108</strain>
    </source>
</reference>
<feature type="domain" description="Tyr recombinase" evidence="7">
    <location>
        <begin position="178"/>
        <end position="400"/>
    </location>
</feature>
<dbReference type="PANTHER" id="PTHR30349:SF41">
    <property type="entry name" value="INTEGRASE_RECOMBINASE PROTEIN MJ0367-RELATED"/>
    <property type="match status" value="1"/>
</dbReference>
<dbReference type="PANTHER" id="PTHR30349">
    <property type="entry name" value="PHAGE INTEGRASE-RELATED"/>
    <property type="match status" value="1"/>
</dbReference>
<dbReference type="GO" id="GO:0008907">
    <property type="term" value="F:integrase activity"/>
    <property type="evidence" value="ECO:0007669"/>
    <property type="project" value="InterPro"/>
</dbReference>
<evidence type="ECO:0000259" key="8">
    <source>
        <dbReference type="PROSITE" id="PS51900"/>
    </source>
</evidence>
<evidence type="ECO:0000256" key="6">
    <source>
        <dbReference type="PROSITE-ProRule" id="PRU01248"/>
    </source>
</evidence>
<protein>
    <recommendedName>
        <fullName evidence="11">Tyr recombinase domain-containing protein</fullName>
    </recommendedName>
</protein>
<dbReference type="InterPro" id="IPR004107">
    <property type="entry name" value="Integrase_SAM-like_N"/>
</dbReference>
<evidence type="ECO:0000259" key="7">
    <source>
        <dbReference type="PROSITE" id="PS51898"/>
    </source>
</evidence>
<evidence type="ECO:0008006" key="11">
    <source>
        <dbReference type="Google" id="ProtNLM"/>
    </source>
</evidence>
<dbReference type="InterPro" id="IPR044068">
    <property type="entry name" value="CB"/>
</dbReference>
<evidence type="ECO:0000313" key="9">
    <source>
        <dbReference type="EMBL" id="EHF00976.1"/>
    </source>
</evidence>
<evidence type="ECO:0000256" key="1">
    <source>
        <dbReference type="ARBA" id="ARBA00003283"/>
    </source>
</evidence>
<evidence type="ECO:0000256" key="5">
    <source>
        <dbReference type="ARBA" id="ARBA00023172"/>
    </source>
</evidence>
<gene>
    <name evidence="9" type="ORF">HMPREF9469_00208</name>
</gene>
<dbReference type="EMBL" id="ADLJ01000002">
    <property type="protein sequence ID" value="EHF00976.1"/>
    <property type="molecule type" value="Genomic_DNA"/>
</dbReference>
<dbReference type="GO" id="GO:0003677">
    <property type="term" value="F:DNA binding"/>
    <property type="evidence" value="ECO:0007669"/>
    <property type="project" value="UniProtKB-UniRule"/>
</dbReference>
<dbReference type="InterPro" id="IPR011010">
    <property type="entry name" value="DNA_brk_join_enz"/>
</dbReference>
<dbReference type="PATRIC" id="fig|742733.3.peg.217"/>
<dbReference type="SUPFAM" id="SSF54171">
    <property type="entry name" value="DNA-binding domain"/>
    <property type="match status" value="1"/>
</dbReference>
<dbReference type="Proteomes" id="UP000003763">
    <property type="component" value="Unassembled WGS sequence"/>
</dbReference>
<dbReference type="InterPro" id="IPR010998">
    <property type="entry name" value="Integrase_recombinase_N"/>
</dbReference>
<organism evidence="9 10">
    <name type="scientific">[Clostridium] citroniae WAL-17108</name>
    <dbReference type="NCBI Taxonomy" id="742733"/>
    <lineage>
        <taxon>Bacteria</taxon>
        <taxon>Bacillati</taxon>
        <taxon>Bacillota</taxon>
        <taxon>Clostridia</taxon>
        <taxon>Lachnospirales</taxon>
        <taxon>Lachnospiraceae</taxon>
        <taxon>Enterocloster</taxon>
    </lineage>
</organism>
<dbReference type="Gene3D" id="1.10.150.130">
    <property type="match status" value="1"/>
</dbReference>
<comment type="caution">
    <text evidence="9">The sequence shown here is derived from an EMBL/GenBank/DDBJ whole genome shotgun (WGS) entry which is preliminary data.</text>
</comment>
<dbReference type="PROSITE" id="PS51898">
    <property type="entry name" value="TYR_RECOMBINASE"/>
    <property type="match status" value="1"/>
</dbReference>
<proteinExistence type="inferred from homology"/>
<dbReference type="SUPFAM" id="SSF56349">
    <property type="entry name" value="DNA breaking-rejoining enzymes"/>
    <property type="match status" value="1"/>
</dbReference>
<dbReference type="Pfam" id="PF14659">
    <property type="entry name" value="Phage_int_SAM_3"/>
    <property type="match status" value="1"/>
</dbReference>
<dbReference type="eggNOG" id="COG0582">
    <property type="taxonomic scope" value="Bacteria"/>
</dbReference>
<evidence type="ECO:0000256" key="4">
    <source>
        <dbReference type="ARBA" id="ARBA00023125"/>
    </source>
</evidence>
<comment type="function">
    <text evidence="1">Site-specific tyrosine recombinase, which acts by catalyzing the cutting and rejoining of the recombining DNA molecules.</text>
</comment>
<keyword evidence="3" id="KW-0229">DNA integration</keyword>
<comment type="similarity">
    <text evidence="2">Belongs to the 'phage' integrase family.</text>
</comment>
<dbReference type="PROSITE" id="PS51900">
    <property type="entry name" value="CB"/>
    <property type="match status" value="1"/>
</dbReference>
<dbReference type="AlphaFoldDB" id="G5HC96"/>
<dbReference type="InterPro" id="IPR016177">
    <property type="entry name" value="DNA-bd_dom_sf"/>
</dbReference>
<accession>G5HC96</accession>
<keyword evidence="4 6" id="KW-0238">DNA-binding</keyword>
<name>G5HC96_9FIRM</name>
<evidence type="ECO:0000256" key="3">
    <source>
        <dbReference type="ARBA" id="ARBA00022908"/>
    </source>
</evidence>
<keyword evidence="5" id="KW-0233">DNA recombination</keyword>
<sequence>MANSRKDSKGRVLRPGESERKDGYYIYQYKDVNNIRRVIYNRDLVKLRKQEDSLTRDLLNGIDIYTGETTTLNEAFDRYIAGKSNLKQSTRTNYKYMYDNYVRPTFGNRRLADIKYSDVKTFYQYLIDKKKFKPNSMEIINTILHPVFTMAHRDGIIRINPSDGIMSEIKKSNIWEKPKRHALTYEQQKAFMKYTTESPIYNHWLPLFVTLLGTGCRIGEVIGLRWEDVDFEERIISINHNLIYRIQDSGKCEFHITTPKTKSGIRTIPMFDEVYEALQQEEEQQKETGFNEDVIDGYSGFIFTNREHRVHNPMTINRAIRRIYEAYNAEEKEQAKKEKRKPILIPHFSCHHMRHTFCTRFCENETNIKVIQDIMGHADVTTTMDIYAEATEVKKRQSFKNLQGKVLIS</sequence>
<dbReference type="Pfam" id="PF02920">
    <property type="entry name" value="Integrase_DNA"/>
    <property type="match status" value="1"/>
</dbReference>
<dbReference type="Pfam" id="PF00589">
    <property type="entry name" value="Phage_integrase"/>
    <property type="match status" value="1"/>
</dbReference>
<evidence type="ECO:0000313" key="10">
    <source>
        <dbReference type="Proteomes" id="UP000003763"/>
    </source>
</evidence>
<dbReference type="InterPro" id="IPR050090">
    <property type="entry name" value="Tyrosine_recombinase_XerCD"/>
</dbReference>
<feature type="domain" description="Core-binding (CB)" evidence="8">
    <location>
        <begin position="70"/>
        <end position="152"/>
    </location>
</feature>
<dbReference type="CDD" id="cd01189">
    <property type="entry name" value="INT_ICEBs1_C_like"/>
    <property type="match status" value="1"/>
</dbReference>
<dbReference type="Gene3D" id="1.10.443.10">
    <property type="entry name" value="Intergrase catalytic core"/>
    <property type="match status" value="1"/>
</dbReference>
<dbReference type="InterPro" id="IPR002104">
    <property type="entry name" value="Integrase_catalytic"/>
</dbReference>